<protein>
    <submittedName>
        <fullName evidence="2">Uncharacterized protein</fullName>
    </submittedName>
</protein>
<feature type="region of interest" description="Disordered" evidence="1">
    <location>
        <begin position="104"/>
        <end position="159"/>
    </location>
</feature>
<sequence length="338" mass="37529">MQFDWAMAIERNRRDLLRILRDLFALAGLDLGTAAEPASGPLATPEADAASFTLPPVLPATLPRYAVLHIRRILRSAEAAVRRLIVIAARDIEVQVRHAPALKPKTERSAGEARPPFSPGETLRATNAPCGGVASHGATPVTVTIRPEPPLPEKPLPGAPQLVRVPVNLGLANIRYLPDPEPEPEEEPDGPVPLGPIPAFPLVDPRKRFDFIRPRRRYGRSRPRIRLLGDNPFPVYMRHPPLPEPDLRLPGDAVPAATLLRRLVSARMALDNIDREARRLARHEARVRRRPPDSRKVIYTALRPGPPPGHRKRGRHAIDEVLKECHRVAVWAEREGPP</sequence>
<evidence type="ECO:0000313" key="2">
    <source>
        <dbReference type="EMBL" id="QKV19261.1"/>
    </source>
</evidence>
<dbReference type="RefSeq" id="WP_175277153.1">
    <property type="nucleotide sequence ID" value="NZ_CP054836.1"/>
</dbReference>
<feature type="compositionally biased region" description="Pro residues" evidence="1">
    <location>
        <begin position="190"/>
        <end position="199"/>
    </location>
</feature>
<evidence type="ECO:0000313" key="3">
    <source>
        <dbReference type="Proteomes" id="UP000509367"/>
    </source>
</evidence>
<proteinExistence type="predicted"/>
<feature type="compositionally biased region" description="Pro residues" evidence="1">
    <location>
        <begin position="147"/>
        <end position="158"/>
    </location>
</feature>
<organism evidence="2 3">
    <name type="scientific">Oricola thermophila</name>
    <dbReference type="NCBI Taxonomy" id="2742145"/>
    <lineage>
        <taxon>Bacteria</taxon>
        <taxon>Pseudomonadati</taxon>
        <taxon>Pseudomonadota</taxon>
        <taxon>Alphaproteobacteria</taxon>
        <taxon>Hyphomicrobiales</taxon>
        <taxon>Ahrensiaceae</taxon>
        <taxon>Oricola</taxon>
    </lineage>
</organism>
<name>A0A6N1VE63_9HYPH</name>
<keyword evidence="3" id="KW-1185">Reference proteome</keyword>
<reference evidence="2 3" key="1">
    <citation type="submission" date="2020-06" db="EMBL/GenBank/DDBJ databases">
        <title>Oricola thermophila sp. nov. isolated from a tidal sediments.</title>
        <authorList>
            <person name="Kwon K.K."/>
            <person name="Yang S.-H."/>
            <person name="Park M.-J."/>
        </authorList>
    </citation>
    <scope>NUCLEOTIDE SEQUENCE [LARGE SCALE GENOMIC DNA]</scope>
    <source>
        <strain evidence="2 3">MEBiC13590</strain>
    </source>
</reference>
<evidence type="ECO:0000256" key="1">
    <source>
        <dbReference type="SAM" id="MobiDB-lite"/>
    </source>
</evidence>
<accession>A0A6N1VE63</accession>
<feature type="compositionally biased region" description="Acidic residues" evidence="1">
    <location>
        <begin position="180"/>
        <end position="189"/>
    </location>
</feature>
<dbReference type="AlphaFoldDB" id="A0A6N1VE63"/>
<gene>
    <name evidence="2" type="ORF">HTY61_12740</name>
</gene>
<dbReference type="Proteomes" id="UP000509367">
    <property type="component" value="Chromosome"/>
</dbReference>
<feature type="region of interest" description="Disordered" evidence="1">
    <location>
        <begin position="175"/>
        <end position="199"/>
    </location>
</feature>
<dbReference type="EMBL" id="CP054836">
    <property type="protein sequence ID" value="QKV19261.1"/>
    <property type="molecule type" value="Genomic_DNA"/>
</dbReference>
<dbReference type="KEGG" id="orm:HTY61_12740"/>